<keyword evidence="3" id="KW-1185">Reference proteome</keyword>
<name>A0AAV2IFR1_LYMST</name>
<accession>A0AAV2IFR1</accession>
<dbReference type="PANTHER" id="PTHR10044:SF139">
    <property type="entry name" value="DEATH-ASSOCIATED INHIBITOR OF APOPTOSIS 2"/>
    <property type="match status" value="1"/>
</dbReference>
<dbReference type="EMBL" id="CAXITT010000748">
    <property type="protein sequence ID" value="CAL1545882.1"/>
    <property type="molecule type" value="Genomic_DNA"/>
</dbReference>
<evidence type="ECO:0000313" key="2">
    <source>
        <dbReference type="EMBL" id="CAL1545882.1"/>
    </source>
</evidence>
<dbReference type="InterPro" id="IPR050784">
    <property type="entry name" value="IAP"/>
</dbReference>
<organism evidence="2 3">
    <name type="scientific">Lymnaea stagnalis</name>
    <name type="common">Great pond snail</name>
    <name type="synonym">Helix stagnalis</name>
    <dbReference type="NCBI Taxonomy" id="6523"/>
    <lineage>
        <taxon>Eukaryota</taxon>
        <taxon>Metazoa</taxon>
        <taxon>Spiralia</taxon>
        <taxon>Lophotrochozoa</taxon>
        <taxon>Mollusca</taxon>
        <taxon>Gastropoda</taxon>
        <taxon>Heterobranchia</taxon>
        <taxon>Euthyneura</taxon>
        <taxon>Panpulmonata</taxon>
        <taxon>Hygrophila</taxon>
        <taxon>Lymnaeoidea</taxon>
        <taxon>Lymnaeidae</taxon>
        <taxon>Lymnaea</taxon>
    </lineage>
</organism>
<dbReference type="Gene3D" id="1.10.1170.10">
    <property type="entry name" value="Inhibitor Of Apoptosis Protein (2mihbC-IAP-1), Chain A"/>
    <property type="match status" value="3"/>
</dbReference>
<dbReference type="FunFam" id="1.10.1170.10:FF:000003">
    <property type="entry name" value="E3 ubiquitin-protein ligase XIAP"/>
    <property type="match status" value="1"/>
</dbReference>
<protein>
    <submittedName>
        <fullName evidence="2">Uncharacterized protein</fullName>
    </submittedName>
</protein>
<keyword evidence="1" id="KW-0053">Apoptosis</keyword>
<dbReference type="Pfam" id="PF00653">
    <property type="entry name" value="BIR"/>
    <property type="match status" value="3"/>
</dbReference>
<reference evidence="2 3" key="1">
    <citation type="submission" date="2024-04" db="EMBL/GenBank/DDBJ databases">
        <authorList>
            <consortium name="Genoscope - CEA"/>
            <person name="William W."/>
        </authorList>
    </citation>
    <scope>NUCLEOTIDE SEQUENCE [LARGE SCALE GENOMIC DNA]</scope>
</reference>
<gene>
    <name evidence="2" type="ORF">GSLYS_00019259001</name>
</gene>
<dbReference type="SUPFAM" id="SSF57924">
    <property type="entry name" value="Inhibitor of apoptosis (IAP) repeat"/>
    <property type="match status" value="3"/>
</dbReference>
<comment type="caution">
    <text evidence="2">The sequence shown here is derived from an EMBL/GenBank/DDBJ whole genome shotgun (WGS) entry which is preliminary data.</text>
</comment>
<dbReference type="CDD" id="cd00022">
    <property type="entry name" value="BIR"/>
    <property type="match status" value="2"/>
</dbReference>
<dbReference type="AlphaFoldDB" id="A0AAV2IFR1"/>
<evidence type="ECO:0000256" key="1">
    <source>
        <dbReference type="ARBA" id="ARBA00022703"/>
    </source>
</evidence>
<dbReference type="PANTHER" id="PTHR10044">
    <property type="entry name" value="INHIBITOR OF APOPTOSIS"/>
    <property type="match status" value="1"/>
</dbReference>
<dbReference type="GO" id="GO:0006915">
    <property type="term" value="P:apoptotic process"/>
    <property type="evidence" value="ECO:0007669"/>
    <property type="project" value="UniProtKB-KW"/>
</dbReference>
<evidence type="ECO:0000313" key="3">
    <source>
        <dbReference type="Proteomes" id="UP001497497"/>
    </source>
</evidence>
<dbReference type="PROSITE" id="PS50143">
    <property type="entry name" value="BIR_REPEAT_2"/>
    <property type="match status" value="3"/>
</dbReference>
<sequence>MFYYQNNKEMYKCAGKYPNFFKHEIRRAATFTKYPPHAKKSPLILAENGFMHKPVDKADDNVVCYFCHFQRRCWEASDKVTDFHSPVCPMVTKIGCENVPLRSLCLKENLQFKHYFDTSADVRDERQDETSATKIARAYVTGAKRPKYADQNKRLVTFRGWAENHPQKPEDLAEAGLIYAGYSDSVRCFYCGGGLRNWSSQDNPWIEHAKYFPLCGFIIKEKGQTFIDNIQELSSLATQITLQMTNDISVVRPYSQQPAADVHQAAASREPSASAGMTVREVDGLITPVSLLGIIPQDVKKPEYALRANRENTFDRTRDDHLSPGHLSAAGFFYRGHGNIVQCFCCDLLLQWEVDDVDEWVEHARLSPSCSFVLLMKDQGFVTAVKKRIVPHTKRTL</sequence>
<dbReference type="Proteomes" id="UP001497497">
    <property type="component" value="Unassembled WGS sequence"/>
</dbReference>
<dbReference type="SMART" id="SM00238">
    <property type="entry name" value="BIR"/>
    <property type="match status" value="3"/>
</dbReference>
<dbReference type="InterPro" id="IPR001370">
    <property type="entry name" value="BIR_rpt"/>
</dbReference>
<proteinExistence type="predicted"/>